<reference evidence="3" key="1">
    <citation type="submission" date="2016-02" db="EMBL/GenBank/DDBJ databases">
        <title>Halorhodospira halochloris DSM-1059 complete genome, version 2.</title>
        <authorList>
            <person name="Tsukatani Y."/>
        </authorList>
    </citation>
    <scope>NUCLEOTIDE SEQUENCE</scope>
    <source>
        <strain evidence="3">DSM 1059</strain>
    </source>
</reference>
<evidence type="ECO:0000313" key="3">
    <source>
        <dbReference type="EMBL" id="BAU57479.1"/>
    </source>
</evidence>
<dbReference type="SMART" id="SM00463">
    <property type="entry name" value="SMR"/>
    <property type="match status" value="1"/>
</dbReference>
<keyword evidence="4" id="KW-1185">Reference proteome</keyword>
<name>A0A0X8X8G2_HALHR</name>
<dbReference type="AlphaFoldDB" id="A0A0X8X8G2"/>
<dbReference type="EMBL" id="AP017372">
    <property type="protein sequence ID" value="BAU57479.1"/>
    <property type="molecule type" value="Genomic_DNA"/>
</dbReference>
<dbReference type="InterPro" id="IPR002625">
    <property type="entry name" value="Smr_dom"/>
</dbReference>
<dbReference type="PANTHER" id="PTHR35562:SF2">
    <property type="entry name" value="DNA ENDONUCLEASE SMRA-RELATED"/>
    <property type="match status" value="1"/>
</dbReference>
<evidence type="ECO:0000259" key="2">
    <source>
        <dbReference type="PROSITE" id="PS50828"/>
    </source>
</evidence>
<feature type="compositionally biased region" description="Acidic residues" evidence="1">
    <location>
        <begin position="8"/>
        <end position="22"/>
    </location>
</feature>
<dbReference type="Proteomes" id="UP000218890">
    <property type="component" value="Chromosome"/>
</dbReference>
<accession>A0A0X8X8G2</accession>
<feature type="compositionally biased region" description="Basic and acidic residues" evidence="1">
    <location>
        <begin position="33"/>
        <end position="44"/>
    </location>
</feature>
<dbReference type="GO" id="GO:0004520">
    <property type="term" value="F:DNA endonuclease activity"/>
    <property type="evidence" value="ECO:0007669"/>
    <property type="project" value="TreeGrafter"/>
</dbReference>
<evidence type="ECO:0000313" key="4">
    <source>
        <dbReference type="Proteomes" id="UP000218890"/>
    </source>
</evidence>
<dbReference type="Gene3D" id="3.30.1370.110">
    <property type="match status" value="1"/>
</dbReference>
<dbReference type="Pfam" id="PF01713">
    <property type="entry name" value="Smr"/>
    <property type="match status" value="1"/>
</dbReference>
<feature type="region of interest" description="Disordered" evidence="1">
    <location>
        <begin position="1"/>
        <end position="54"/>
    </location>
</feature>
<sequence>MLAMDDSQQAEDPELPDDDEQMDLFRQAVADARPLHSDLADTRKRPPAPRPLQLEADEQQVIDELLNSPTDWAGIEVGDEISYCRPGVQRRVMQRLRRGQFKPKAHLDLHGSTLRNASSELKSFLNSCKQRDISCVRIVHGKGRGSRHGVPVLKAAVDRWLRQRDDILAFSSAPSFDGGTGAVYVLLRKQP</sequence>
<proteinExistence type="predicted"/>
<organism evidence="3 4">
    <name type="scientific">Halorhodospira halochloris</name>
    <name type="common">Ectothiorhodospira halochloris</name>
    <dbReference type="NCBI Taxonomy" id="1052"/>
    <lineage>
        <taxon>Bacteria</taxon>
        <taxon>Pseudomonadati</taxon>
        <taxon>Pseudomonadota</taxon>
        <taxon>Gammaproteobacteria</taxon>
        <taxon>Chromatiales</taxon>
        <taxon>Ectothiorhodospiraceae</taxon>
        <taxon>Halorhodospira</taxon>
    </lineage>
</organism>
<protein>
    <submittedName>
        <fullName evidence="3">Smr domain protein</fullName>
    </submittedName>
</protein>
<gene>
    <name evidence="3" type="ORF">HH1059_07890</name>
</gene>
<dbReference type="InterPro" id="IPR036063">
    <property type="entry name" value="Smr_dom_sf"/>
</dbReference>
<feature type="domain" description="Smr" evidence="2">
    <location>
        <begin position="107"/>
        <end position="188"/>
    </location>
</feature>
<dbReference type="KEGG" id="hhk:HH1059_07890"/>
<dbReference type="PANTHER" id="PTHR35562">
    <property type="entry name" value="DNA ENDONUCLEASE SMRA-RELATED"/>
    <property type="match status" value="1"/>
</dbReference>
<dbReference type="PROSITE" id="PS50828">
    <property type="entry name" value="SMR"/>
    <property type="match status" value="1"/>
</dbReference>
<evidence type="ECO:0000256" key="1">
    <source>
        <dbReference type="SAM" id="MobiDB-lite"/>
    </source>
</evidence>
<dbReference type="SUPFAM" id="SSF160443">
    <property type="entry name" value="SMR domain-like"/>
    <property type="match status" value="1"/>
</dbReference>